<dbReference type="Gene3D" id="3.40.605.10">
    <property type="entry name" value="Aldehyde Dehydrogenase, Chain A, domain 1"/>
    <property type="match status" value="1"/>
</dbReference>
<dbReference type="PANTHER" id="PTHR11699">
    <property type="entry name" value="ALDEHYDE DEHYDROGENASE-RELATED"/>
    <property type="match status" value="1"/>
</dbReference>
<dbReference type="Pfam" id="PF00171">
    <property type="entry name" value="Aldedh"/>
    <property type="match status" value="1"/>
</dbReference>
<evidence type="ECO:0000313" key="11">
    <source>
        <dbReference type="EMBL" id="BEH01370.1"/>
    </source>
</evidence>
<comment type="pathway">
    <text evidence="4">Aromatic compound metabolism; naphthalene degradation.</text>
</comment>
<name>A0AAN0KAK8_9ACTN</name>
<proteinExistence type="inferred from homology"/>
<dbReference type="Proteomes" id="UP001431656">
    <property type="component" value="Chromosome"/>
</dbReference>
<dbReference type="SUPFAM" id="SSF53720">
    <property type="entry name" value="ALDH-like"/>
    <property type="match status" value="1"/>
</dbReference>
<dbReference type="FunFam" id="3.40.309.10:FF:000010">
    <property type="entry name" value="Gamma-aminobutyraldehyde dehydrogenase"/>
    <property type="match status" value="1"/>
</dbReference>
<organism evidence="11 12">
    <name type="scientific">Brooklawnia propionicigenes</name>
    <dbReference type="NCBI Taxonomy" id="3041175"/>
    <lineage>
        <taxon>Bacteria</taxon>
        <taxon>Bacillati</taxon>
        <taxon>Actinomycetota</taxon>
        <taxon>Actinomycetes</taxon>
        <taxon>Propionibacteriales</taxon>
        <taxon>Propionibacteriaceae</taxon>
        <taxon>Brooklawnia</taxon>
    </lineage>
</organism>
<evidence type="ECO:0000256" key="7">
    <source>
        <dbReference type="ARBA" id="ARBA00070319"/>
    </source>
</evidence>
<dbReference type="PROSITE" id="PS00687">
    <property type="entry name" value="ALDEHYDE_DEHYDR_GLU"/>
    <property type="match status" value="1"/>
</dbReference>
<reference evidence="11" key="1">
    <citation type="journal article" date="2024" name="Int. J. Syst. Evol. Microbiol.">
        <title>Brooklawnia propionicigenes sp. nov., a facultatively anaerobic, propionate-producing bacterium isolated from a methanogenic reactor treating waste from cattle farms.</title>
        <authorList>
            <person name="Akita Y."/>
            <person name="Ueki A."/>
            <person name="Tonouchi A."/>
            <person name="Sugawara Y."/>
            <person name="Honma S."/>
            <person name="Kaku N."/>
            <person name="Ueki K."/>
        </authorList>
    </citation>
    <scope>NUCLEOTIDE SEQUENCE</scope>
    <source>
        <strain evidence="11">SH051</strain>
    </source>
</reference>
<dbReference type="RefSeq" id="WP_286267531.1">
    <property type="nucleotide sequence ID" value="NZ_AP028056.1"/>
</dbReference>
<dbReference type="EC" id="1.2.1.65" evidence="6"/>
<comment type="catalytic activity">
    <reaction evidence="5">
        <text>salicylaldehyde + NAD(+) + H2O = salicylate + NADH + 2 H(+)</text>
        <dbReference type="Rhea" id="RHEA:18537"/>
        <dbReference type="ChEBI" id="CHEBI:15377"/>
        <dbReference type="ChEBI" id="CHEBI:15378"/>
        <dbReference type="ChEBI" id="CHEBI:16008"/>
        <dbReference type="ChEBI" id="CHEBI:30762"/>
        <dbReference type="ChEBI" id="CHEBI:57540"/>
        <dbReference type="ChEBI" id="CHEBI:57945"/>
        <dbReference type="EC" id="1.2.1.65"/>
    </reaction>
</comment>
<evidence type="ECO:0000256" key="1">
    <source>
        <dbReference type="ARBA" id="ARBA00009986"/>
    </source>
</evidence>
<keyword evidence="3 9" id="KW-0560">Oxidoreductase</keyword>
<dbReference type="InterPro" id="IPR016163">
    <property type="entry name" value="Ald_DH_C"/>
</dbReference>
<keyword evidence="2" id="KW-0058">Aromatic hydrocarbons catabolism</keyword>
<dbReference type="EMBL" id="AP028056">
    <property type="protein sequence ID" value="BEH01370.1"/>
    <property type="molecule type" value="Genomic_DNA"/>
</dbReference>
<evidence type="ECO:0000313" key="12">
    <source>
        <dbReference type="Proteomes" id="UP001431656"/>
    </source>
</evidence>
<evidence type="ECO:0000259" key="10">
    <source>
        <dbReference type="Pfam" id="PF00171"/>
    </source>
</evidence>
<comment type="similarity">
    <text evidence="1 9">Belongs to the aldehyde dehydrogenase family.</text>
</comment>
<evidence type="ECO:0000256" key="4">
    <source>
        <dbReference type="ARBA" id="ARBA00035632"/>
    </source>
</evidence>
<dbReference type="NCBIfam" id="NF010000">
    <property type="entry name" value="PRK13473.1"/>
    <property type="match status" value="1"/>
</dbReference>
<gene>
    <name evidence="11" type="ORF">brsh051_06510</name>
</gene>
<evidence type="ECO:0000256" key="6">
    <source>
        <dbReference type="ARBA" id="ARBA00066992"/>
    </source>
</evidence>
<feature type="domain" description="Aldehyde dehydrogenase" evidence="10">
    <location>
        <begin position="12"/>
        <end position="469"/>
    </location>
</feature>
<protein>
    <recommendedName>
        <fullName evidence="7">Salicylaldehyde dehydrogenase</fullName>
        <ecNumber evidence="6">1.2.1.65</ecNumber>
    </recommendedName>
</protein>
<dbReference type="InterPro" id="IPR029510">
    <property type="entry name" value="Ald_DH_CS_GLU"/>
</dbReference>
<dbReference type="InterPro" id="IPR015590">
    <property type="entry name" value="Aldehyde_DH_dom"/>
</dbReference>
<evidence type="ECO:0000256" key="8">
    <source>
        <dbReference type="PROSITE-ProRule" id="PRU10007"/>
    </source>
</evidence>
<dbReference type="InterPro" id="IPR016161">
    <property type="entry name" value="Ald_DH/histidinol_DH"/>
</dbReference>
<evidence type="ECO:0000256" key="3">
    <source>
        <dbReference type="ARBA" id="ARBA00023002"/>
    </source>
</evidence>
<sequence>MTVLQNYIAGEFVASTGTQLVDVMNPATEEVVAQMPVGLAADVDAAYSAAVAAKATWGRMLPKDRQLALLKIADAVEAHSSELVEAQARNTGQPKELIASEEVTVGADQLRFFAGAARIMSGTASGEYADGLNSVLRREPIGVVGQITPWNYPLMMAIWKIGPALAAGNTIVLKPASTTPESTLVLAGICGEFLPPGTFNVVLGNYTTGNLITSSPVPGLVSITGSVKAGIEVAQAGAPNLTQQHLELGGKAPCVVFADANLEAAATGIATAGYFNAGQDCTAACRVLVDEQVHDEFVAKLKAAAEEAKYGNPDEPDLLFGPLNSARQLSSVQGFIDRLPAHVEIVTGGSRVDRAGYFFAPTVLDGARQDDEITQSEIFGPVITVQTFADENQAYEYANGVEFGLASSVWTTDHARALRASAALDYGCVWINTHIPLVAEFPHGGFKHSGYGKDLSIYAVEEYTRIKHVMSSME</sequence>
<evidence type="ECO:0000256" key="2">
    <source>
        <dbReference type="ARBA" id="ARBA00022797"/>
    </source>
</evidence>
<evidence type="ECO:0000256" key="9">
    <source>
        <dbReference type="RuleBase" id="RU003345"/>
    </source>
</evidence>
<dbReference type="AlphaFoldDB" id="A0AAN0KAK8"/>
<dbReference type="GO" id="GO:0018485">
    <property type="term" value="F:salicylaldehyde dehydrogenase (NAD+) activity"/>
    <property type="evidence" value="ECO:0007669"/>
    <property type="project" value="UniProtKB-EC"/>
</dbReference>
<dbReference type="FunFam" id="3.40.605.10:FF:000007">
    <property type="entry name" value="NAD/NADP-dependent betaine aldehyde dehydrogenase"/>
    <property type="match status" value="1"/>
</dbReference>
<accession>A0AAN0KAK8</accession>
<keyword evidence="12" id="KW-1185">Reference proteome</keyword>
<dbReference type="InterPro" id="IPR016162">
    <property type="entry name" value="Ald_DH_N"/>
</dbReference>
<dbReference type="KEGG" id="broo:brsh051_06510"/>
<dbReference type="Gene3D" id="3.40.309.10">
    <property type="entry name" value="Aldehyde Dehydrogenase, Chain A, domain 2"/>
    <property type="match status" value="1"/>
</dbReference>
<feature type="active site" evidence="8">
    <location>
        <position position="247"/>
    </location>
</feature>
<evidence type="ECO:0000256" key="5">
    <source>
        <dbReference type="ARBA" id="ARBA00050596"/>
    </source>
</evidence>